<dbReference type="EMBL" id="RDQO01000001">
    <property type="protein sequence ID" value="RMX07983.1"/>
    <property type="molecule type" value="Genomic_DNA"/>
</dbReference>
<dbReference type="InterPro" id="IPR012893">
    <property type="entry name" value="HipA-like_C"/>
</dbReference>
<organism evidence="5 6">
    <name type="scientific">Corticibacter populi</name>
    <dbReference type="NCBI Taxonomy" id="1550736"/>
    <lineage>
        <taxon>Bacteria</taxon>
        <taxon>Pseudomonadati</taxon>
        <taxon>Pseudomonadota</taxon>
        <taxon>Betaproteobacteria</taxon>
        <taxon>Burkholderiales</taxon>
        <taxon>Comamonadaceae</taxon>
        <taxon>Corticibacter</taxon>
    </lineage>
</organism>
<evidence type="ECO:0000259" key="4">
    <source>
        <dbReference type="Pfam" id="PF07804"/>
    </source>
</evidence>
<dbReference type="Gene3D" id="1.10.1070.20">
    <property type="match status" value="1"/>
</dbReference>
<name>A0A3M6QYL3_9BURK</name>
<keyword evidence="2" id="KW-0808">Transferase</keyword>
<dbReference type="OrthoDB" id="8555656at2"/>
<dbReference type="GO" id="GO:0004674">
    <property type="term" value="F:protein serine/threonine kinase activity"/>
    <property type="evidence" value="ECO:0007669"/>
    <property type="project" value="TreeGrafter"/>
</dbReference>
<evidence type="ECO:0000256" key="3">
    <source>
        <dbReference type="ARBA" id="ARBA00022777"/>
    </source>
</evidence>
<proteinExistence type="inferred from homology"/>
<dbReference type="PANTHER" id="PTHR37419">
    <property type="entry name" value="SERINE/THREONINE-PROTEIN KINASE TOXIN HIPA"/>
    <property type="match status" value="1"/>
</dbReference>
<dbReference type="NCBIfam" id="NF007297">
    <property type="entry name" value="PRK09775.1"/>
    <property type="match status" value="1"/>
</dbReference>
<dbReference type="PANTHER" id="PTHR37419:SF8">
    <property type="entry name" value="TOXIN YJJJ"/>
    <property type="match status" value="1"/>
</dbReference>
<dbReference type="Pfam" id="PF07804">
    <property type="entry name" value="HipA_C"/>
    <property type="match status" value="1"/>
</dbReference>
<dbReference type="GO" id="GO:0005829">
    <property type="term" value="C:cytosol"/>
    <property type="evidence" value="ECO:0007669"/>
    <property type="project" value="TreeGrafter"/>
</dbReference>
<keyword evidence="3" id="KW-0418">Kinase</keyword>
<dbReference type="RefSeq" id="WP_122226106.1">
    <property type="nucleotide sequence ID" value="NZ_RDQO01000001.1"/>
</dbReference>
<gene>
    <name evidence="5" type="primary">yjjJ</name>
    <name evidence="5" type="ORF">D8I35_02325</name>
</gene>
<comment type="similarity">
    <text evidence="1">Belongs to the HipA Ser/Thr kinase family.</text>
</comment>
<reference evidence="5 6" key="1">
    <citation type="submission" date="2018-10" db="EMBL/GenBank/DDBJ databases">
        <title>Draft genome of Cortibacter populi DSM10536.</title>
        <authorList>
            <person name="Bernier A.-M."/>
            <person name="Bernard K."/>
        </authorList>
    </citation>
    <scope>NUCLEOTIDE SEQUENCE [LARGE SCALE GENOMIC DNA]</scope>
    <source>
        <strain evidence="5 6">DSM 105136</strain>
    </source>
</reference>
<protein>
    <submittedName>
        <fullName evidence="5">Type II toxin-antitoxin system HipA family toxinoxin YjjJ</fullName>
    </submittedName>
</protein>
<accession>A0A3M6QYL3</accession>
<comment type="caution">
    <text evidence="5">The sequence shown here is derived from an EMBL/GenBank/DDBJ whole genome shotgun (WGS) entry which is preliminary data.</text>
</comment>
<dbReference type="InterPro" id="IPR052028">
    <property type="entry name" value="HipA_Ser/Thr_kinase"/>
</dbReference>
<evidence type="ECO:0000256" key="1">
    <source>
        <dbReference type="ARBA" id="ARBA00010164"/>
    </source>
</evidence>
<keyword evidence="6" id="KW-1185">Reference proteome</keyword>
<sequence length="449" mass="48027">MSDHADVIRFCLAAGPVGASQLIEKARISQPTLSRTLRQMDSEIVRIGAARSIQYALRDARRGLPDMPVYRVDADGRLHLLGILVPVLPEGFVMQQDDGRTLHSDGLPWWLLDMRPQGYLGRAWVARHAGALGLPARIVDWSDAHALRALLAHGHDSVGNLVLGETARQSFLTQPLPTAIAQADKPAAYARLAREAAQGGLAGSSAGGEQPKFSTYAQTAQGPRHVLVKFSEGEGGPVTERWRDLLLAEHHALQTLAQAGVPAAASQLLDHGGQRFLEVDRFDRVGPLGRRGLLSLAALDAEFVGNAPAGWPGCVKALAAGGHIRAEAVQGAALLWAFGTLIGNTDMHTGNLSFLTEHGRPYALAPAYDMTPMAFAPRSGGGLPDALAPAQLHADVPNRTWRQAGELAQTFLARLERETGFSQRFAPCIAALQRHMALAAEQIGRLAVV</sequence>
<feature type="domain" description="HipA-like C-terminal" evidence="4">
    <location>
        <begin position="204"/>
        <end position="393"/>
    </location>
</feature>
<dbReference type="Proteomes" id="UP000278006">
    <property type="component" value="Unassembled WGS sequence"/>
</dbReference>
<evidence type="ECO:0000256" key="2">
    <source>
        <dbReference type="ARBA" id="ARBA00022679"/>
    </source>
</evidence>
<evidence type="ECO:0000313" key="5">
    <source>
        <dbReference type="EMBL" id="RMX07983.1"/>
    </source>
</evidence>
<evidence type="ECO:0000313" key="6">
    <source>
        <dbReference type="Proteomes" id="UP000278006"/>
    </source>
</evidence>
<dbReference type="AlphaFoldDB" id="A0A3M6QYL3"/>